<evidence type="ECO:0000256" key="6">
    <source>
        <dbReference type="SAM" id="Phobius"/>
    </source>
</evidence>
<dbReference type="Pfam" id="PF13520">
    <property type="entry name" value="AA_permease_2"/>
    <property type="match status" value="1"/>
</dbReference>
<dbReference type="GO" id="GO:0016020">
    <property type="term" value="C:membrane"/>
    <property type="evidence" value="ECO:0007669"/>
    <property type="project" value="UniProtKB-SubCell"/>
</dbReference>
<feature type="transmembrane region" description="Helical" evidence="6">
    <location>
        <begin position="73"/>
        <end position="93"/>
    </location>
</feature>
<reference evidence="7" key="1">
    <citation type="journal article" date="2023" name="Mol. Biol. Evol.">
        <title>Third-Generation Sequencing Reveals the Adaptive Role of the Epigenome in Three Deep-Sea Polychaetes.</title>
        <authorList>
            <person name="Perez M."/>
            <person name="Aroh O."/>
            <person name="Sun Y."/>
            <person name="Lan Y."/>
            <person name="Juniper S.K."/>
            <person name="Young C.R."/>
            <person name="Angers B."/>
            <person name="Qian P.Y."/>
        </authorList>
    </citation>
    <scope>NUCLEOTIDE SEQUENCE</scope>
    <source>
        <strain evidence="7">P08H-3</strain>
    </source>
</reference>
<keyword evidence="2 6" id="KW-0812">Transmembrane</keyword>
<evidence type="ECO:0000256" key="5">
    <source>
        <dbReference type="SAM" id="MobiDB-lite"/>
    </source>
</evidence>
<feature type="compositionally biased region" description="Polar residues" evidence="5">
    <location>
        <begin position="1"/>
        <end position="22"/>
    </location>
</feature>
<evidence type="ECO:0000256" key="4">
    <source>
        <dbReference type="ARBA" id="ARBA00023136"/>
    </source>
</evidence>
<dbReference type="Proteomes" id="UP001208570">
    <property type="component" value="Unassembled WGS sequence"/>
</dbReference>
<feature type="transmembrane region" description="Helical" evidence="6">
    <location>
        <begin position="114"/>
        <end position="137"/>
    </location>
</feature>
<evidence type="ECO:0000256" key="1">
    <source>
        <dbReference type="ARBA" id="ARBA00004141"/>
    </source>
</evidence>
<dbReference type="GO" id="GO:0015179">
    <property type="term" value="F:L-amino acid transmembrane transporter activity"/>
    <property type="evidence" value="ECO:0007669"/>
    <property type="project" value="TreeGrafter"/>
</dbReference>
<name>A0AAD9JS78_9ANNE</name>
<protein>
    <submittedName>
        <fullName evidence="7">Uncharacterized protein</fullName>
    </submittedName>
</protein>
<dbReference type="EMBL" id="JAODUP010000187">
    <property type="protein sequence ID" value="KAK2157655.1"/>
    <property type="molecule type" value="Genomic_DNA"/>
</dbReference>
<dbReference type="AlphaFoldDB" id="A0AAD9JS78"/>
<evidence type="ECO:0000256" key="2">
    <source>
        <dbReference type="ARBA" id="ARBA00022692"/>
    </source>
</evidence>
<accession>A0AAD9JS78</accession>
<comment type="caution">
    <text evidence="7">The sequence shown here is derived from an EMBL/GenBank/DDBJ whole genome shotgun (WGS) entry which is preliminary data.</text>
</comment>
<comment type="subcellular location">
    <subcellularLocation>
        <location evidence="1">Membrane</location>
        <topology evidence="1">Multi-pass membrane protein</topology>
    </subcellularLocation>
</comment>
<feature type="transmembrane region" description="Helical" evidence="6">
    <location>
        <begin position="39"/>
        <end position="61"/>
    </location>
</feature>
<gene>
    <name evidence="7" type="ORF">LSH36_187g00021</name>
</gene>
<keyword evidence="8" id="KW-1185">Reference proteome</keyword>
<sequence>MGNIGTSHLESTDNNETISGSRISEGDSDELKLKKEIGLVRGISLIVGVVIGSGIFISPSFLTYSSGSVGLSLVIWTLCGLISTLGSLCYAELGTLIPESGGGYSYLYHSYGSLLAYLLAWAYTIALRPAGLAIISLTCANYLIKPAFSDGCGDPPDVIIKLTAAFFIGNIQYLASGFSGTTTDVGSISVAFYAGMWSYEGW</sequence>
<dbReference type="InterPro" id="IPR050598">
    <property type="entry name" value="AminoAcid_Transporter"/>
</dbReference>
<keyword evidence="4 6" id="KW-0472">Membrane</keyword>
<feature type="region of interest" description="Disordered" evidence="5">
    <location>
        <begin position="1"/>
        <end position="24"/>
    </location>
</feature>
<dbReference type="PANTHER" id="PTHR11785">
    <property type="entry name" value="AMINO ACID TRANSPORTER"/>
    <property type="match status" value="1"/>
</dbReference>
<evidence type="ECO:0000256" key="3">
    <source>
        <dbReference type="ARBA" id="ARBA00022989"/>
    </source>
</evidence>
<dbReference type="PANTHER" id="PTHR11785:SF512">
    <property type="entry name" value="SOBREMESA, ISOFORM B"/>
    <property type="match status" value="1"/>
</dbReference>
<proteinExistence type="predicted"/>
<dbReference type="Gene3D" id="1.20.1740.10">
    <property type="entry name" value="Amino acid/polyamine transporter I"/>
    <property type="match status" value="1"/>
</dbReference>
<evidence type="ECO:0000313" key="7">
    <source>
        <dbReference type="EMBL" id="KAK2157655.1"/>
    </source>
</evidence>
<dbReference type="InterPro" id="IPR002293">
    <property type="entry name" value="AA/rel_permease1"/>
</dbReference>
<keyword evidence="3 6" id="KW-1133">Transmembrane helix</keyword>
<evidence type="ECO:0000313" key="8">
    <source>
        <dbReference type="Proteomes" id="UP001208570"/>
    </source>
</evidence>
<organism evidence="7 8">
    <name type="scientific">Paralvinella palmiformis</name>
    <dbReference type="NCBI Taxonomy" id="53620"/>
    <lineage>
        <taxon>Eukaryota</taxon>
        <taxon>Metazoa</taxon>
        <taxon>Spiralia</taxon>
        <taxon>Lophotrochozoa</taxon>
        <taxon>Annelida</taxon>
        <taxon>Polychaeta</taxon>
        <taxon>Sedentaria</taxon>
        <taxon>Canalipalpata</taxon>
        <taxon>Terebellida</taxon>
        <taxon>Terebelliformia</taxon>
        <taxon>Alvinellidae</taxon>
        <taxon>Paralvinella</taxon>
    </lineage>
</organism>